<evidence type="ECO:0000259" key="2">
    <source>
        <dbReference type="PROSITE" id="PS50990"/>
    </source>
</evidence>
<dbReference type="InterPro" id="IPR005074">
    <property type="entry name" value="Peptidase_C39"/>
</dbReference>
<dbReference type="EMBL" id="JAEOAH010000046">
    <property type="protein sequence ID" value="MBK3497010.1"/>
    <property type="molecule type" value="Genomic_DNA"/>
</dbReference>
<accession>A0ABS1HCA8</accession>
<evidence type="ECO:0000313" key="4">
    <source>
        <dbReference type="Proteomes" id="UP000618943"/>
    </source>
</evidence>
<dbReference type="Pfam" id="PF03412">
    <property type="entry name" value="Peptidase_C39"/>
    <property type="match status" value="1"/>
</dbReference>
<keyword evidence="4" id="KW-1185">Reference proteome</keyword>
<dbReference type="RefSeq" id="WP_200750315.1">
    <property type="nucleotide sequence ID" value="NZ_JAEOAH010000046.1"/>
</dbReference>
<gene>
    <name evidence="3" type="ORF">JFL43_19625</name>
</gene>
<dbReference type="Proteomes" id="UP000618943">
    <property type="component" value="Unassembled WGS sequence"/>
</dbReference>
<name>A0ABS1HCA8_9BACL</name>
<evidence type="ECO:0000313" key="3">
    <source>
        <dbReference type="EMBL" id="MBK3497010.1"/>
    </source>
</evidence>
<keyword evidence="1" id="KW-0472">Membrane</keyword>
<dbReference type="Gene3D" id="3.90.70.10">
    <property type="entry name" value="Cysteine proteinases"/>
    <property type="match status" value="1"/>
</dbReference>
<dbReference type="SUPFAM" id="SSF54001">
    <property type="entry name" value="Cysteine proteinases"/>
    <property type="match status" value="1"/>
</dbReference>
<evidence type="ECO:0000256" key="1">
    <source>
        <dbReference type="SAM" id="Phobius"/>
    </source>
</evidence>
<feature type="domain" description="Peptidase C39" evidence="2">
    <location>
        <begin position="47"/>
        <end position="189"/>
    </location>
</feature>
<dbReference type="InterPro" id="IPR038765">
    <property type="entry name" value="Papain-like_cys_pep_sf"/>
</dbReference>
<reference evidence="3 4" key="1">
    <citation type="submission" date="2020-12" db="EMBL/GenBank/DDBJ databases">
        <title>YIM B01967 draft genome.</title>
        <authorList>
            <person name="Yan X."/>
        </authorList>
    </citation>
    <scope>NUCLEOTIDE SEQUENCE [LARGE SCALE GENOMIC DNA]</scope>
    <source>
        <strain evidence="3 4">YIM B01967</strain>
    </source>
</reference>
<keyword evidence="1" id="KW-0812">Transmembrane</keyword>
<organism evidence="3 4">
    <name type="scientific">Viridibacillus soli</name>
    <dbReference type="NCBI Taxonomy" id="2798301"/>
    <lineage>
        <taxon>Bacteria</taxon>
        <taxon>Bacillati</taxon>
        <taxon>Bacillota</taxon>
        <taxon>Bacilli</taxon>
        <taxon>Bacillales</taxon>
        <taxon>Caryophanaceae</taxon>
        <taxon>Viridibacillus</taxon>
    </lineage>
</organism>
<sequence>MFIVRTAILWIIISTIINAYLMTLPIPLLRKRDYPANYLIKRNNRIDIQNKRECAAFSTAYVLRHFGMEADGEELYTNFPSKMRSGNVYPKGIRTVLRKKGFKTNYYKGNINTLKYEVSKGTPVIVFIKVHKDRNNLHFVPVVGYDKEYFYLSESLRHLVNCNDDNNSYNRKVPINEFRALWNVKNINMLLYSNTYITVDATDKEFYLDIRRKNTQN</sequence>
<proteinExistence type="predicted"/>
<feature type="transmembrane region" description="Helical" evidence="1">
    <location>
        <begin position="6"/>
        <end position="29"/>
    </location>
</feature>
<protein>
    <submittedName>
        <fullName evidence="3">C39 family peptidase</fullName>
    </submittedName>
</protein>
<comment type="caution">
    <text evidence="3">The sequence shown here is derived from an EMBL/GenBank/DDBJ whole genome shotgun (WGS) entry which is preliminary data.</text>
</comment>
<dbReference type="PROSITE" id="PS50990">
    <property type="entry name" value="PEPTIDASE_C39"/>
    <property type="match status" value="1"/>
</dbReference>
<keyword evidence="1" id="KW-1133">Transmembrane helix</keyword>